<evidence type="ECO:0000256" key="7">
    <source>
        <dbReference type="ARBA" id="ARBA00035898"/>
    </source>
</evidence>
<protein>
    <recommendedName>
        <fullName evidence="11">3-oxo-tetronate kinase</fullName>
        <ecNumber evidence="10">2.7.1.217</ecNumber>
    </recommendedName>
    <alternativeName>
        <fullName evidence="12">3-dehydrotetronate 4-kinase</fullName>
    </alternativeName>
</protein>
<keyword evidence="16" id="KW-1185">Reference proteome</keyword>
<comment type="similarity">
    <text evidence="1">Belongs to the four-carbon acid sugar kinase family.</text>
</comment>
<comment type="caution">
    <text evidence="15">The sequence shown here is derived from an EMBL/GenBank/DDBJ whole genome shotgun (WGS) entry which is preliminary data.</text>
</comment>
<dbReference type="SUPFAM" id="SSF142764">
    <property type="entry name" value="YgbK-like"/>
    <property type="match status" value="1"/>
</dbReference>
<reference evidence="15 16" key="2">
    <citation type="submission" date="2020-02" db="EMBL/GenBank/DDBJ databases">
        <title>The new genus of Enterobacteriales.</title>
        <authorList>
            <person name="Kim I.S."/>
        </authorList>
    </citation>
    <scope>NUCLEOTIDE SEQUENCE [LARGE SCALE GENOMIC DNA]</scope>
    <source>
        <strain evidence="15 16">SAP-6</strain>
    </source>
</reference>
<feature type="domain" description="Four-carbon acid sugar kinase nucleotide binding" evidence="14">
    <location>
        <begin position="255"/>
        <end position="411"/>
    </location>
</feature>
<evidence type="ECO:0000256" key="1">
    <source>
        <dbReference type="ARBA" id="ARBA00005715"/>
    </source>
</evidence>
<dbReference type="GO" id="GO:0005524">
    <property type="term" value="F:ATP binding"/>
    <property type="evidence" value="ECO:0007669"/>
    <property type="project" value="UniProtKB-KW"/>
</dbReference>
<dbReference type="InterPro" id="IPR042213">
    <property type="entry name" value="NBD_C_sf"/>
</dbReference>
<dbReference type="EC" id="2.7.1.217" evidence="10"/>
<dbReference type="InterPro" id="IPR031475">
    <property type="entry name" value="NBD_C"/>
</dbReference>
<gene>
    <name evidence="15" type="ORF">GRH90_03285</name>
</gene>
<keyword evidence="5" id="KW-0067">ATP-binding</keyword>
<evidence type="ECO:0000256" key="4">
    <source>
        <dbReference type="ARBA" id="ARBA00022777"/>
    </source>
</evidence>
<evidence type="ECO:0000313" key="16">
    <source>
        <dbReference type="Proteomes" id="UP000461443"/>
    </source>
</evidence>
<evidence type="ECO:0000256" key="5">
    <source>
        <dbReference type="ARBA" id="ARBA00022840"/>
    </source>
</evidence>
<keyword evidence="3" id="KW-0547">Nucleotide-binding</keyword>
<dbReference type="InterPro" id="IPR050007">
    <property type="entry name" value="OtnK"/>
</dbReference>
<evidence type="ECO:0000313" key="15">
    <source>
        <dbReference type="EMBL" id="NDL61786.1"/>
    </source>
</evidence>
<dbReference type="NCBIfam" id="NF043035">
    <property type="entry name" value="OxoTetrKin"/>
    <property type="match status" value="1"/>
</dbReference>
<accession>A0A845SFC2</accession>
<comment type="catalytic activity">
    <reaction evidence="8">
        <text>3-dehydro-D-erythronate + ATP = 3-dehydro-4-O-phospho-D-erythronate + ADP + H(+)</text>
        <dbReference type="Rhea" id="RHEA:52556"/>
        <dbReference type="ChEBI" id="CHEBI:15378"/>
        <dbReference type="ChEBI" id="CHEBI:30616"/>
        <dbReference type="ChEBI" id="CHEBI:57958"/>
        <dbReference type="ChEBI" id="CHEBI:136593"/>
        <dbReference type="ChEBI" id="CHEBI:456216"/>
        <dbReference type="EC" id="2.7.1.217"/>
    </reaction>
</comment>
<dbReference type="GO" id="GO:0016301">
    <property type="term" value="F:kinase activity"/>
    <property type="evidence" value="ECO:0007669"/>
    <property type="project" value="UniProtKB-KW"/>
</dbReference>
<comment type="function">
    <text evidence="9">Catalyzes the ATP-dependent phosphorylation of 3-oxo-tetronate to 3-oxo-tetronate 4-phosphate.</text>
</comment>
<name>A0A845SFC2_9GAMM</name>
<dbReference type="EMBL" id="WUBS01000002">
    <property type="protein sequence ID" value="NDL61786.1"/>
    <property type="molecule type" value="Genomic_DNA"/>
</dbReference>
<dbReference type="InterPro" id="IPR037051">
    <property type="entry name" value="4-carb_acid_sugar_kinase_N_sf"/>
</dbReference>
<feature type="domain" description="Four-carbon acid sugar kinase N-terminal" evidence="13">
    <location>
        <begin position="5"/>
        <end position="231"/>
    </location>
</feature>
<dbReference type="Gene3D" id="3.40.50.10840">
    <property type="entry name" value="Putative sugar-binding, N-terminal domain"/>
    <property type="match status" value="1"/>
</dbReference>
<keyword evidence="4" id="KW-0418">Kinase</keyword>
<keyword evidence="6" id="KW-0119">Carbohydrate metabolism</keyword>
<dbReference type="Pfam" id="PF17042">
    <property type="entry name" value="NBD_C"/>
    <property type="match status" value="1"/>
</dbReference>
<reference evidence="15 16" key="1">
    <citation type="submission" date="2019-12" db="EMBL/GenBank/DDBJ databases">
        <authorList>
            <person name="Lee S.D."/>
        </authorList>
    </citation>
    <scope>NUCLEOTIDE SEQUENCE [LARGE SCALE GENOMIC DNA]</scope>
    <source>
        <strain evidence="15 16">SAP-6</strain>
    </source>
</reference>
<evidence type="ECO:0000256" key="6">
    <source>
        <dbReference type="ARBA" id="ARBA00023277"/>
    </source>
</evidence>
<keyword evidence="2" id="KW-0808">Transferase</keyword>
<dbReference type="RefSeq" id="WP_162364469.1">
    <property type="nucleotide sequence ID" value="NZ_WUBS01000002.1"/>
</dbReference>
<evidence type="ECO:0000259" key="13">
    <source>
        <dbReference type="Pfam" id="PF07005"/>
    </source>
</evidence>
<dbReference type="Proteomes" id="UP000461443">
    <property type="component" value="Unassembled WGS sequence"/>
</dbReference>
<evidence type="ECO:0000256" key="8">
    <source>
        <dbReference type="ARBA" id="ARBA00036346"/>
    </source>
</evidence>
<evidence type="ECO:0000256" key="9">
    <source>
        <dbReference type="ARBA" id="ARBA00037335"/>
    </source>
</evidence>
<organism evidence="15 16">
    <name type="scientific">Acerihabitans arboris</name>
    <dbReference type="NCBI Taxonomy" id="2691583"/>
    <lineage>
        <taxon>Bacteria</taxon>
        <taxon>Pseudomonadati</taxon>
        <taxon>Pseudomonadota</taxon>
        <taxon>Gammaproteobacteria</taxon>
        <taxon>Enterobacterales</taxon>
        <taxon>Pectobacteriaceae</taxon>
        <taxon>Acerihabitans</taxon>
    </lineage>
</organism>
<dbReference type="InterPro" id="IPR010737">
    <property type="entry name" value="4-carb_acid_sugar_kinase_N"/>
</dbReference>
<proteinExistence type="inferred from homology"/>
<evidence type="ECO:0000259" key="14">
    <source>
        <dbReference type="Pfam" id="PF17042"/>
    </source>
</evidence>
<comment type="catalytic activity">
    <reaction evidence="7">
        <text>3-dehydro-L-erythronate + ATP = 3-dehydro-4-O-phospho-L-erythronate + ADP + H(+)</text>
        <dbReference type="Rhea" id="RHEA:52552"/>
        <dbReference type="ChEBI" id="CHEBI:15378"/>
        <dbReference type="ChEBI" id="CHEBI:30616"/>
        <dbReference type="ChEBI" id="CHEBI:136592"/>
        <dbReference type="ChEBI" id="CHEBI:136670"/>
        <dbReference type="ChEBI" id="CHEBI:456216"/>
        <dbReference type="EC" id="2.7.1.217"/>
    </reaction>
</comment>
<evidence type="ECO:0000256" key="2">
    <source>
        <dbReference type="ARBA" id="ARBA00022679"/>
    </source>
</evidence>
<evidence type="ECO:0000256" key="11">
    <source>
        <dbReference type="ARBA" id="ARBA00039461"/>
    </source>
</evidence>
<evidence type="ECO:0000256" key="10">
    <source>
        <dbReference type="ARBA" id="ARBA00039095"/>
    </source>
</evidence>
<dbReference type="AlphaFoldDB" id="A0A845SFC2"/>
<evidence type="ECO:0000256" key="3">
    <source>
        <dbReference type="ARBA" id="ARBA00022741"/>
    </source>
</evidence>
<evidence type="ECO:0000256" key="12">
    <source>
        <dbReference type="ARBA" id="ARBA00041377"/>
    </source>
</evidence>
<dbReference type="Gene3D" id="3.40.980.20">
    <property type="entry name" value="Four-carbon acid sugar kinase, nucleotide binding domain"/>
    <property type="match status" value="1"/>
</dbReference>
<sequence>MTLSLGVIADDFTGATDIASFIARAGWRVVQLNGIPRQPLPLDGVDAVVISLKTRSCPAPEAISQSLAACRWLRDRDCHRIYFKYCSTFDSTPQGNIGPVTDRLLAETGSALAILCPALPVNGRTLVNGYLFVNGQLLNESGMQNHPLTPMTDANLLRVMDAQAAGNTGLIPLATLRRGAGAVREHLEALRRQGIRYAVADALDDADLTLLAQSLPDDVLLTGGSGLAGALAALAPRDAERSATPAVPPSTGRAVVLSGSCSRMTNMQVEQYRRQAPARAIDVTRCLENGALYARELAQWVVEQPHRPAPMLFATQAVDVVRAVQARYGAAATGAAIEGLFADIALSLFGQGFSKFIIAGGETSSLITQRLGVGGFAIGQTIAPGVPWVRDIGRPLWLALKSGNFGDKDFFNQAQELYQ</sequence>
<dbReference type="Pfam" id="PF07005">
    <property type="entry name" value="SBD_N"/>
    <property type="match status" value="1"/>
</dbReference>